<evidence type="ECO:0000313" key="7">
    <source>
        <dbReference type="Proteomes" id="UP001310290"/>
    </source>
</evidence>
<dbReference type="RefSeq" id="WP_334661458.1">
    <property type="nucleotide sequence ID" value="NZ_JARULZ010000002.1"/>
</dbReference>
<dbReference type="SUPFAM" id="SSF46689">
    <property type="entry name" value="Homeodomain-like"/>
    <property type="match status" value="1"/>
</dbReference>
<keyword evidence="3" id="KW-0804">Transcription</keyword>
<name>A0ABU8AYR5_9ACTN</name>
<keyword evidence="7" id="KW-1185">Reference proteome</keyword>
<feature type="region of interest" description="Disordered" evidence="4">
    <location>
        <begin position="317"/>
        <end position="340"/>
    </location>
</feature>
<evidence type="ECO:0000256" key="4">
    <source>
        <dbReference type="SAM" id="MobiDB-lite"/>
    </source>
</evidence>
<evidence type="ECO:0000256" key="2">
    <source>
        <dbReference type="ARBA" id="ARBA00023125"/>
    </source>
</evidence>
<dbReference type="PANTHER" id="PTHR46796:SF6">
    <property type="entry name" value="ARAC SUBFAMILY"/>
    <property type="match status" value="1"/>
</dbReference>
<dbReference type="InterPro" id="IPR009057">
    <property type="entry name" value="Homeodomain-like_sf"/>
</dbReference>
<dbReference type="Proteomes" id="UP001310290">
    <property type="component" value="Unassembled WGS sequence"/>
</dbReference>
<dbReference type="PROSITE" id="PS01124">
    <property type="entry name" value="HTH_ARAC_FAMILY_2"/>
    <property type="match status" value="1"/>
</dbReference>
<dbReference type="Gene3D" id="1.10.10.60">
    <property type="entry name" value="Homeodomain-like"/>
    <property type="match status" value="1"/>
</dbReference>
<evidence type="ECO:0000313" key="6">
    <source>
        <dbReference type="EMBL" id="MEH0638831.1"/>
    </source>
</evidence>
<dbReference type="SMART" id="SM00342">
    <property type="entry name" value="HTH_ARAC"/>
    <property type="match status" value="1"/>
</dbReference>
<proteinExistence type="predicted"/>
<keyword evidence="1" id="KW-0805">Transcription regulation</keyword>
<dbReference type="EMBL" id="JARULZ010000002">
    <property type="protein sequence ID" value="MEH0638831.1"/>
    <property type="molecule type" value="Genomic_DNA"/>
</dbReference>
<evidence type="ECO:0000256" key="1">
    <source>
        <dbReference type="ARBA" id="ARBA00023015"/>
    </source>
</evidence>
<comment type="caution">
    <text evidence="6">The sequence shown here is derived from an EMBL/GenBank/DDBJ whole genome shotgun (WGS) entry which is preliminary data.</text>
</comment>
<keyword evidence="2" id="KW-0238">DNA-binding</keyword>
<reference evidence="6" key="1">
    <citation type="submission" date="2023-04" db="EMBL/GenBank/DDBJ databases">
        <title>Genomic diversity of scab-causing Streptomyces spp. in the province of Quebec, Canada.</title>
        <authorList>
            <person name="Biessy A."/>
            <person name="Cadieux M."/>
            <person name="Ciotola M."/>
            <person name="Filion M."/>
        </authorList>
    </citation>
    <scope>NUCLEOTIDE SEQUENCE</scope>
    <source>
        <strain evidence="6">B21-115</strain>
    </source>
</reference>
<gene>
    <name evidence="6" type="ORF">QBA35_37270</name>
</gene>
<dbReference type="InterPro" id="IPR035418">
    <property type="entry name" value="AraC-bd_2"/>
</dbReference>
<organism evidence="6 7">
    <name type="scientific">Streptomyces bottropensis</name>
    <dbReference type="NCBI Taxonomy" id="42235"/>
    <lineage>
        <taxon>Bacteria</taxon>
        <taxon>Bacillati</taxon>
        <taxon>Actinomycetota</taxon>
        <taxon>Actinomycetes</taxon>
        <taxon>Kitasatosporales</taxon>
        <taxon>Streptomycetaceae</taxon>
        <taxon>Streptomyces</taxon>
    </lineage>
</organism>
<dbReference type="Pfam" id="PF12833">
    <property type="entry name" value="HTH_18"/>
    <property type="match status" value="1"/>
</dbReference>
<evidence type="ECO:0000256" key="3">
    <source>
        <dbReference type="ARBA" id="ARBA00023163"/>
    </source>
</evidence>
<sequence>MIETVLRSEDLPVADRFAWWREMTSQTLTPTEITSDHADDFRACFRLLDLGAAQVSVLSYPSLRSRRTPALVRRSDPELYHLALTVRGRQSISRCRRDSSVAVGDLLLYDSSHPSDASAFPDDGGAVEGIVVNVPRTAIPLPAAKVDRLLGAPLPGESGMGALLSQFLIRLAPESDSCRPQDAIRLGALTVDLITAFLAHHTDTEDGVPPESRHRTLMAGIHSFIERNLADPQLSPGAVAAAHHISVRYLHRLFQAQGVTVSAWIRQRRLERCRRDLADPQLSDQPIGFLAARWGYVHASEFTRAFRRAYGIPPSTYRQEARHGNSAPTASSGHPGDRAI</sequence>
<dbReference type="InterPro" id="IPR018060">
    <property type="entry name" value="HTH_AraC"/>
</dbReference>
<dbReference type="InterPro" id="IPR050204">
    <property type="entry name" value="AraC_XylS_family_regulators"/>
</dbReference>
<dbReference type="PANTHER" id="PTHR46796">
    <property type="entry name" value="HTH-TYPE TRANSCRIPTIONAL ACTIVATOR RHAS-RELATED"/>
    <property type="match status" value="1"/>
</dbReference>
<evidence type="ECO:0000259" key="5">
    <source>
        <dbReference type="PROSITE" id="PS01124"/>
    </source>
</evidence>
<protein>
    <submittedName>
        <fullName evidence="6">Helix-turn-helix domain-containing protein</fullName>
    </submittedName>
</protein>
<accession>A0ABU8AYR5</accession>
<dbReference type="Pfam" id="PF14525">
    <property type="entry name" value="AraC_binding_2"/>
    <property type="match status" value="1"/>
</dbReference>
<feature type="domain" description="HTH araC/xylS-type" evidence="5">
    <location>
        <begin position="219"/>
        <end position="320"/>
    </location>
</feature>